<organism evidence="1">
    <name type="scientific">uncultured Escherichia sp</name>
    <dbReference type="NCBI Taxonomy" id="237777"/>
    <lineage>
        <taxon>Bacteria</taxon>
        <taxon>Pseudomonadati</taxon>
        <taxon>Pseudomonadota</taxon>
        <taxon>Gammaproteobacteria</taxon>
        <taxon>Enterobacterales</taxon>
        <taxon>Enterobacteriaceae</taxon>
        <taxon>Escherichia</taxon>
        <taxon>environmental samples</taxon>
    </lineage>
</organism>
<dbReference type="SUPFAM" id="SSF53448">
    <property type="entry name" value="Nucleotide-diphospho-sugar transferases"/>
    <property type="match status" value="1"/>
</dbReference>
<accession>A0A060C319</accession>
<reference evidence="1" key="1">
    <citation type="journal article" date="2013" name="Environ. Microbiol.">
        <title>Seasonally variable intestinal metagenomes of the red palm weevil (Rhynchophorus ferrugineus).</title>
        <authorList>
            <person name="Jia S."/>
            <person name="Zhang X."/>
            <person name="Zhang G."/>
            <person name="Yin A."/>
            <person name="Zhang S."/>
            <person name="Li F."/>
            <person name="Wang L."/>
            <person name="Zhao D."/>
            <person name="Yun Q."/>
            <person name="Tala"/>
            <person name="Wang J."/>
            <person name="Sun G."/>
            <person name="Baabdullah M."/>
            <person name="Yu X."/>
            <person name="Hu S."/>
            <person name="Al-Mssallem I.S."/>
            <person name="Yu J."/>
        </authorList>
    </citation>
    <scope>NUCLEOTIDE SEQUENCE</scope>
</reference>
<feature type="non-terminal residue" evidence="1">
    <location>
        <position position="70"/>
    </location>
</feature>
<sequence>NAGIRLALQNKECRAVWLLNNDTEVLPDALDNLCACLNAQPEVGLAGSTLVYAHDRTIVQCAGGFKINKY</sequence>
<name>A0A060C319_9ESCH</name>
<proteinExistence type="predicted"/>
<dbReference type="Gene3D" id="3.90.550.10">
    <property type="entry name" value="Spore Coat Polysaccharide Biosynthesis Protein SpsA, Chain A"/>
    <property type="match status" value="1"/>
</dbReference>
<protein>
    <submittedName>
        <fullName evidence="1">CAZy families GT2 protein</fullName>
    </submittedName>
</protein>
<evidence type="ECO:0000313" key="1">
    <source>
        <dbReference type="EMBL" id="AIA91068.1"/>
    </source>
</evidence>
<dbReference type="InterPro" id="IPR029044">
    <property type="entry name" value="Nucleotide-diphossugar_trans"/>
</dbReference>
<dbReference type="AlphaFoldDB" id="A0A060C319"/>
<feature type="non-terminal residue" evidence="1">
    <location>
        <position position="1"/>
    </location>
</feature>
<dbReference type="EMBL" id="KF123759">
    <property type="protein sequence ID" value="AIA91068.1"/>
    <property type="molecule type" value="Genomic_DNA"/>
</dbReference>